<evidence type="ECO:0000259" key="9">
    <source>
        <dbReference type="Pfam" id="PF12726"/>
    </source>
</evidence>
<dbReference type="InterPro" id="IPR045055">
    <property type="entry name" value="DNA2/NAM7-like"/>
</dbReference>
<dbReference type="HOGENOM" id="CLU_000459_2_0_1"/>
<feature type="domain" description="Helicase SEN1 beta-barrel" evidence="12">
    <location>
        <begin position="1141"/>
        <end position="1242"/>
    </location>
</feature>
<dbReference type="EMBL" id="KN832876">
    <property type="protein sequence ID" value="KIN01499.1"/>
    <property type="molecule type" value="Genomic_DNA"/>
</dbReference>
<dbReference type="GO" id="GO:0016604">
    <property type="term" value="C:nuclear body"/>
    <property type="evidence" value="ECO:0007669"/>
    <property type="project" value="TreeGrafter"/>
</dbReference>
<evidence type="ECO:0000313" key="14">
    <source>
        <dbReference type="Proteomes" id="UP000054321"/>
    </source>
</evidence>
<feature type="compositionally biased region" description="Basic and acidic residues" evidence="8">
    <location>
        <begin position="1897"/>
        <end position="1909"/>
    </location>
</feature>
<feature type="compositionally biased region" description="Basic and acidic residues" evidence="8">
    <location>
        <begin position="958"/>
        <end position="968"/>
    </location>
</feature>
<organism evidence="13 14">
    <name type="scientific">Oidiodendron maius (strain Zn)</name>
    <dbReference type="NCBI Taxonomy" id="913774"/>
    <lineage>
        <taxon>Eukaryota</taxon>
        <taxon>Fungi</taxon>
        <taxon>Dikarya</taxon>
        <taxon>Ascomycota</taxon>
        <taxon>Pezizomycotina</taxon>
        <taxon>Leotiomycetes</taxon>
        <taxon>Leotiomycetes incertae sedis</taxon>
        <taxon>Myxotrichaceae</taxon>
        <taxon>Oidiodendron</taxon>
    </lineage>
</organism>
<dbReference type="Pfam" id="PF13086">
    <property type="entry name" value="AAA_11"/>
    <property type="match status" value="1"/>
</dbReference>
<dbReference type="GO" id="GO:0006369">
    <property type="term" value="P:termination of RNA polymerase II transcription"/>
    <property type="evidence" value="ECO:0007669"/>
    <property type="project" value="TreeGrafter"/>
</dbReference>
<evidence type="ECO:0000259" key="10">
    <source>
        <dbReference type="Pfam" id="PF13086"/>
    </source>
</evidence>
<feature type="domain" description="Helicase Sen1 N-terminal" evidence="9">
    <location>
        <begin position="91"/>
        <end position="824"/>
    </location>
</feature>
<dbReference type="Proteomes" id="UP000054321">
    <property type="component" value="Unassembled WGS sequence"/>
</dbReference>
<dbReference type="InterPro" id="IPR024481">
    <property type="entry name" value="Helicase_Sen1_N"/>
</dbReference>
<dbReference type="InParanoid" id="A0A0C3CR48"/>
<feature type="compositionally biased region" description="Low complexity" evidence="8">
    <location>
        <begin position="1966"/>
        <end position="1985"/>
    </location>
</feature>
<dbReference type="STRING" id="913774.A0A0C3CR48"/>
<sequence>MREEGEIMDELHGLEGELKSFPQDAHWFCPRRCDDDHIDYENPDEAEEDMSLETKQELIRDAKRRHEVAYKYSLILGLAPEISGSMLEDYTARLNILLTTCDKCVHNWHMGRGPYLKELAEQFDDDTVAELSNRLNAIDFQRLDAGLEEGAKLLAGVDIEQRTQALLAKHDTKALLALYEALCCIDYHKSQDRLSKHFNYVFEQVQNRKVLRIGDTLPAMSRFLFDSDRYRLRFATSAWQRMTTNLTPESFDWVVHDVLSEAIVAISQPTATLAEIQRFWDGFLIMLDRMDESLITHSLRALEVQPDIYQLILHHFQSNSEDVALLLIEVVRNFLKKSPNNFWEAMGTISPATVAEQIFTSPGFEKLLAKLQQFEQAESSPVTAWIPEFITSLRPVHQHDACRSLLYHLFERLQDTRFLENARFACCRAGLGALCTTLSTFIMPGYEINPSTSLIVINDIMALVNNYKDTIIGCADIVATDANHVELKRLGMLALQDALAVDCKSLSAEYYALEAGTPVQRSTRSHSESIWQAVLDVFRPGNSDLAKSILAATFPLTGLDKLLPLDKKNPKLPKDHTQFNEDYKQLNDYISRVFERLSDFEPSDLCQMYQSPQTSRPLVAALLSADQAIYESAVAVVKTMTSQSSRQDAFLSLLEEAFTPALNSMASAVSKIAKARTFSPVPHMLKIGRDLLDALCGNTGILRTMSALSSPERNSVMAWWRSQWRALDMVFSSTEKWALRVQHSTAHMEEFCRDAMEYAEALFDQHSIIASILRESSPSADNPTLAQHGNLKESIRTVLEVICHNVNGLTMMIRLRDAYLISIITRFLSKLLRCLGEYDLEIDEFASNYIKDACKRENERNFKRTNLTNQQKAELQRALDEHQGVEVIEMPPPVVKKQSTIDSWSRSADGQKHEPTLPPKSSVVSMPIDRQKALLAQMKANSAAKAAESNQQFLQNRRKAEEERKRQIADAAARAKALRGPTPLVRGEGSGIKDIGGVAGKDHAPVRSEIMVGSSDEEEDEEDEDETNALVKTRKEKSKKVTEYEESRRLARMQQQQGPVRKVKVQRSAKDLRARVEPNMDRLYLEILNWNIFHQGDEPPSNNECRKIADKFVDLDLYKKTFGPLLISEVWRSLVAAKDENTFKPVEIKVLNRLSVDKFMEVSTSMPIASNRELKMAERDIVLLSRNPDPLSNEKEPHCLARVDRTSRKKDTIEITYRVSRHISPAFLQCLAPNGKIHVVKIADMTTTQREFAALSSLEYYDLCNEVLEAKPSPIQRYSEERISQIALKYNLNKGQAQAILSVNDNDGFTLIQGPPGSGKTKTIIAMVGSLLTQTLREQHEEQARARPQTQSLGNIKPPAPIPKKKLLICAPSNAAVDELVLRLKDGVQPLSGPKQKINVIRIGRSDAINASVKDVMLDELVRMKLEGDNGEKNKLLQDRDKLHQEAAKIKERLNDIRPQLDAALTSGDKALELKLRREFDQLKRNQAHIGSKIDEDKESGNTVSRQNEINRRRFQQEIIDGAHVLCATLSGSGHDMFRNLNVEFETVVIDEAAQCIELSALIPLKYGCSKCILVGDPEQLPPTVLSRSAQSFGYEQSLFVRMQHNHPKDVHLLDTQYRMHPEISSFPSKQFYHSRLVDGEGMAKLRRQPWHESTIFGPYRFFDVEGVQTKEARGHSFINIPELNAAIRLYQRLKADYHSVDFTGKIGIITTYKAQLIEMKARFAQKFGDAIFNEIEFNTTDAFQGREREIIIFSCVRAKASGGIGFLGDIRRMNVGLTRAKSSLWVLGDSRSLKQGEFWNRLIEDAKVRDRYSSGDVMRLFSKPTARIQPVLASHSRGSQSAQVSPVLASDKSHVAAVKGEDSDVEMVDAPQSAPSSRNSPIGGVIVGPSEAISNRSRDPSIKQELRKAAVGPAGEPARTPSIGDTAGVGINQHGKRPREATIRDEGVPIKKQTPPLKNDRATDLDAALAAHEAAKPAPVRAPGGPAGIPPPRKKAPADPFIQRKPPRRR</sequence>
<reference evidence="13 14" key="1">
    <citation type="submission" date="2014-04" db="EMBL/GenBank/DDBJ databases">
        <authorList>
            <consortium name="DOE Joint Genome Institute"/>
            <person name="Kuo A."/>
            <person name="Martino E."/>
            <person name="Perotto S."/>
            <person name="Kohler A."/>
            <person name="Nagy L.G."/>
            <person name="Floudas D."/>
            <person name="Copeland A."/>
            <person name="Barry K.W."/>
            <person name="Cichocki N."/>
            <person name="Veneault-Fourrey C."/>
            <person name="LaButti K."/>
            <person name="Lindquist E.A."/>
            <person name="Lipzen A."/>
            <person name="Lundell T."/>
            <person name="Morin E."/>
            <person name="Murat C."/>
            <person name="Sun H."/>
            <person name="Tunlid A."/>
            <person name="Henrissat B."/>
            <person name="Grigoriev I.V."/>
            <person name="Hibbett D.S."/>
            <person name="Martin F."/>
            <person name="Nordberg H.P."/>
            <person name="Cantor M.N."/>
            <person name="Hua S.X."/>
        </authorList>
    </citation>
    <scope>NUCLEOTIDE SEQUENCE [LARGE SCALE GENOMIC DNA]</scope>
    <source>
        <strain evidence="13 14">Zn</strain>
    </source>
</reference>
<evidence type="ECO:0000256" key="4">
    <source>
        <dbReference type="ARBA" id="ARBA00022801"/>
    </source>
</evidence>
<accession>A0A0C3CR48</accession>
<evidence type="ECO:0000256" key="2">
    <source>
        <dbReference type="ARBA" id="ARBA00007913"/>
    </source>
</evidence>
<feature type="region of interest" description="Disordered" evidence="8">
    <location>
        <begin position="900"/>
        <end position="923"/>
    </location>
</feature>
<reference evidence="14" key="2">
    <citation type="submission" date="2015-01" db="EMBL/GenBank/DDBJ databases">
        <title>Evolutionary Origins and Diversification of the Mycorrhizal Mutualists.</title>
        <authorList>
            <consortium name="DOE Joint Genome Institute"/>
            <consortium name="Mycorrhizal Genomics Consortium"/>
            <person name="Kohler A."/>
            <person name="Kuo A."/>
            <person name="Nagy L.G."/>
            <person name="Floudas D."/>
            <person name="Copeland A."/>
            <person name="Barry K.W."/>
            <person name="Cichocki N."/>
            <person name="Veneault-Fourrey C."/>
            <person name="LaButti K."/>
            <person name="Lindquist E.A."/>
            <person name="Lipzen A."/>
            <person name="Lundell T."/>
            <person name="Morin E."/>
            <person name="Murat C."/>
            <person name="Riley R."/>
            <person name="Ohm R."/>
            <person name="Sun H."/>
            <person name="Tunlid A."/>
            <person name="Henrissat B."/>
            <person name="Grigoriev I.V."/>
            <person name="Hibbett D.S."/>
            <person name="Martin F."/>
        </authorList>
    </citation>
    <scope>NUCLEOTIDE SEQUENCE [LARGE SCALE GENOMIC DNA]</scope>
    <source>
        <strain evidence="14">Zn</strain>
    </source>
</reference>
<dbReference type="GO" id="GO:0016787">
    <property type="term" value="F:hydrolase activity"/>
    <property type="evidence" value="ECO:0007669"/>
    <property type="project" value="UniProtKB-KW"/>
</dbReference>
<name>A0A0C3CR48_OIDMZ</name>
<evidence type="ECO:0000256" key="1">
    <source>
        <dbReference type="ARBA" id="ARBA00004123"/>
    </source>
</evidence>
<proteinExistence type="inferred from homology"/>
<comment type="subcellular location">
    <subcellularLocation>
        <location evidence="1">Nucleus</location>
    </subcellularLocation>
</comment>
<evidence type="ECO:0000256" key="8">
    <source>
        <dbReference type="SAM" id="MobiDB-lite"/>
    </source>
</evidence>
<evidence type="ECO:0000259" key="12">
    <source>
        <dbReference type="Pfam" id="PF23576"/>
    </source>
</evidence>
<keyword evidence="3" id="KW-0547">Nucleotide-binding</keyword>
<feature type="domain" description="DNA2/NAM7 helicase helicase" evidence="10">
    <location>
        <begin position="1291"/>
        <end position="1588"/>
    </location>
</feature>
<dbReference type="CDD" id="cd18808">
    <property type="entry name" value="SF1_C_Upf1"/>
    <property type="match status" value="1"/>
</dbReference>
<dbReference type="SUPFAM" id="SSF48371">
    <property type="entry name" value="ARM repeat"/>
    <property type="match status" value="1"/>
</dbReference>
<evidence type="ECO:0000256" key="6">
    <source>
        <dbReference type="ARBA" id="ARBA00022840"/>
    </source>
</evidence>
<keyword evidence="4" id="KW-0378">Hydrolase</keyword>
<keyword evidence="6" id="KW-0067">ATP-binding</keyword>
<feature type="region of interest" description="Disordered" evidence="8">
    <location>
        <begin position="981"/>
        <end position="1000"/>
    </location>
</feature>
<dbReference type="SUPFAM" id="SSF52540">
    <property type="entry name" value="P-loop containing nucleoside triphosphate hydrolases"/>
    <property type="match status" value="1"/>
</dbReference>
<dbReference type="InterPro" id="IPR027417">
    <property type="entry name" value="P-loop_NTPase"/>
</dbReference>
<feature type="region of interest" description="Disordered" evidence="8">
    <location>
        <begin position="1045"/>
        <end position="1066"/>
    </location>
</feature>
<dbReference type="FunFam" id="3.40.50.300:FF:000326">
    <property type="entry name" value="P-loop containing nucleoside triphosphate hydrolase"/>
    <property type="match status" value="1"/>
</dbReference>
<dbReference type="InterPro" id="IPR047187">
    <property type="entry name" value="SF1_C_Upf1"/>
</dbReference>
<dbReference type="GO" id="GO:0001147">
    <property type="term" value="F:transcription termination site sequence-specific DNA binding"/>
    <property type="evidence" value="ECO:0007669"/>
    <property type="project" value="TreeGrafter"/>
</dbReference>
<dbReference type="GO" id="GO:0004386">
    <property type="term" value="F:helicase activity"/>
    <property type="evidence" value="ECO:0007669"/>
    <property type="project" value="UniProtKB-KW"/>
</dbReference>
<dbReference type="InterPro" id="IPR016024">
    <property type="entry name" value="ARM-type_fold"/>
</dbReference>
<dbReference type="InterPro" id="IPR041679">
    <property type="entry name" value="DNA2/NAM7-like_C"/>
</dbReference>
<keyword evidence="5" id="KW-0347">Helicase</keyword>
<dbReference type="Gene3D" id="3.40.50.300">
    <property type="entry name" value="P-loop containing nucleotide triphosphate hydrolases"/>
    <property type="match status" value="2"/>
</dbReference>
<evidence type="ECO:0000256" key="5">
    <source>
        <dbReference type="ARBA" id="ARBA00022806"/>
    </source>
</evidence>
<dbReference type="OrthoDB" id="6513042at2759"/>
<keyword evidence="14" id="KW-1185">Reference proteome</keyword>
<dbReference type="PANTHER" id="PTHR10887:SF495">
    <property type="entry name" value="HELICASE SENATAXIN ISOFORM X1-RELATED"/>
    <property type="match status" value="1"/>
</dbReference>
<keyword evidence="7" id="KW-0539">Nucleus</keyword>
<protein>
    <recommendedName>
        <fullName evidence="15">UvrD-like helicase ATP-binding domain-containing protein</fullName>
    </recommendedName>
</protein>
<evidence type="ECO:0000256" key="3">
    <source>
        <dbReference type="ARBA" id="ARBA00022741"/>
    </source>
</evidence>
<feature type="region of interest" description="Disordered" evidence="8">
    <location>
        <begin position="1859"/>
        <end position="2011"/>
    </location>
</feature>
<dbReference type="PANTHER" id="PTHR10887">
    <property type="entry name" value="DNA2/NAM7 HELICASE FAMILY"/>
    <property type="match status" value="1"/>
</dbReference>
<evidence type="ECO:0008006" key="15">
    <source>
        <dbReference type="Google" id="ProtNLM"/>
    </source>
</evidence>
<dbReference type="InterPro" id="IPR056474">
    <property type="entry name" value="SEN1_barrel"/>
</dbReference>
<feature type="domain" description="DNA2/NAM7 helicase-like C-terminal" evidence="11">
    <location>
        <begin position="1595"/>
        <end position="1791"/>
    </location>
</feature>
<dbReference type="FunCoup" id="A0A0C3CR48">
    <property type="interactions" value="292"/>
</dbReference>
<dbReference type="InterPro" id="IPR041677">
    <property type="entry name" value="DNA2/NAM7_AAA_11"/>
</dbReference>
<feature type="region of interest" description="Disordered" evidence="8">
    <location>
        <begin position="946"/>
        <end position="974"/>
    </location>
</feature>
<evidence type="ECO:0000256" key="7">
    <source>
        <dbReference type="ARBA" id="ARBA00023242"/>
    </source>
</evidence>
<dbReference type="FunFam" id="3.40.50.300:FF:001152">
    <property type="entry name" value="tRNA-splicing endonuclease, putative"/>
    <property type="match status" value="1"/>
</dbReference>
<dbReference type="Pfam" id="PF13087">
    <property type="entry name" value="AAA_12"/>
    <property type="match status" value="1"/>
</dbReference>
<dbReference type="CDD" id="cd18042">
    <property type="entry name" value="DEXXQc_SETX"/>
    <property type="match status" value="1"/>
</dbReference>
<gene>
    <name evidence="13" type="ORF">OIDMADRAFT_180304</name>
</gene>
<dbReference type="GO" id="GO:0005694">
    <property type="term" value="C:chromosome"/>
    <property type="evidence" value="ECO:0007669"/>
    <property type="project" value="UniProtKB-ARBA"/>
</dbReference>
<feature type="compositionally biased region" description="Basic and acidic residues" evidence="8">
    <location>
        <begin position="1939"/>
        <end position="1950"/>
    </location>
</feature>
<dbReference type="GO" id="GO:0005524">
    <property type="term" value="F:ATP binding"/>
    <property type="evidence" value="ECO:0007669"/>
    <property type="project" value="UniProtKB-KW"/>
</dbReference>
<evidence type="ECO:0000259" key="11">
    <source>
        <dbReference type="Pfam" id="PF13087"/>
    </source>
</evidence>
<dbReference type="Pfam" id="PF23576">
    <property type="entry name" value="SEN1_barrel"/>
    <property type="match status" value="1"/>
</dbReference>
<dbReference type="Pfam" id="PF12726">
    <property type="entry name" value="SEN1_N"/>
    <property type="match status" value="1"/>
</dbReference>
<evidence type="ECO:0000313" key="13">
    <source>
        <dbReference type="EMBL" id="KIN01499.1"/>
    </source>
</evidence>
<comment type="similarity">
    <text evidence="2">Belongs to the DNA2/NAM7 helicase family.</text>
</comment>